<evidence type="ECO:0000259" key="2">
    <source>
        <dbReference type="Pfam" id="PF12892"/>
    </source>
</evidence>
<evidence type="ECO:0000259" key="4">
    <source>
        <dbReference type="Pfam" id="PF24547"/>
    </source>
</evidence>
<comment type="caution">
    <text evidence="5">The sequence shown here is derived from an EMBL/GenBank/DDBJ whole genome shotgun (WGS) entry which is preliminary data.</text>
</comment>
<dbReference type="Pfam" id="PF05738">
    <property type="entry name" value="Cna_B"/>
    <property type="match status" value="1"/>
</dbReference>
<feature type="non-terminal residue" evidence="5">
    <location>
        <position position="750"/>
    </location>
</feature>
<dbReference type="InterPro" id="IPR013783">
    <property type="entry name" value="Ig-like_fold"/>
</dbReference>
<proteinExistence type="predicted"/>
<accession>A0A926DX68</accession>
<feature type="domain" description="DUF7601" evidence="4">
    <location>
        <begin position="359"/>
        <end position="460"/>
    </location>
</feature>
<name>A0A926DX68_9FIRM</name>
<dbReference type="InterPro" id="IPR022464">
    <property type="entry name" value="Strep_pil_isopept_link"/>
</dbReference>
<evidence type="ECO:0000313" key="6">
    <source>
        <dbReference type="Proteomes" id="UP000657006"/>
    </source>
</evidence>
<feature type="domain" description="Streptococcal pilin isopeptide linkage" evidence="2">
    <location>
        <begin position="662"/>
        <end position="748"/>
    </location>
</feature>
<feature type="domain" description="SpaA-like prealbumin fold" evidence="3">
    <location>
        <begin position="60"/>
        <end position="118"/>
    </location>
</feature>
<dbReference type="InterPro" id="IPR055382">
    <property type="entry name" value="DUF7601"/>
</dbReference>
<feature type="domain" description="DUF7601" evidence="4">
    <location>
        <begin position="292"/>
        <end position="351"/>
    </location>
</feature>
<dbReference type="EMBL" id="JACRSQ010000068">
    <property type="protein sequence ID" value="MBC8545257.1"/>
    <property type="molecule type" value="Genomic_DNA"/>
</dbReference>
<dbReference type="InterPro" id="IPR041033">
    <property type="entry name" value="SpaA_PFL_dom_1"/>
</dbReference>
<dbReference type="Pfam" id="PF24547">
    <property type="entry name" value="DUF7601"/>
    <property type="match status" value="4"/>
</dbReference>
<organism evidence="5 6">
    <name type="scientific">Bianquea renquensis</name>
    <dbReference type="NCBI Taxonomy" id="2763661"/>
    <lineage>
        <taxon>Bacteria</taxon>
        <taxon>Bacillati</taxon>
        <taxon>Bacillota</taxon>
        <taxon>Clostridia</taxon>
        <taxon>Eubacteriales</taxon>
        <taxon>Bianqueaceae</taxon>
        <taxon>Bianquea</taxon>
    </lineage>
</organism>
<dbReference type="Proteomes" id="UP000657006">
    <property type="component" value="Unassembled WGS sequence"/>
</dbReference>
<dbReference type="RefSeq" id="WP_249290263.1">
    <property type="nucleotide sequence ID" value="NZ_JACRSQ010000068.1"/>
</dbReference>
<dbReference type="NCBIfam" id="TIGR03786">
    <property type="entry name" value="strep_pil_rpt"/>
    <property type="match status" value="1"/>
</dbReference>
<dbReference type="Gene3D" id="2.60.40.1140">
    <property type="entry name" value="Collagen-binding surface protein Cna, B-type domain"/>
    <property type="match status" value="5"/>
</dbReference>
<dbReference type="CDD" id="cd00222">
    <property type="entry name" value="CollagenBindB"/>
    <property type="match status" value="1"/>
</dbReference>
<reference evidence="5" key="1">
    <citation type="submission" date="2020-08" db="EMBL/GenBank/DDBJ databases">
        <title>Genome public.</title>
        <authorList>
            <person name="Liu C."/>
            <person name="Sun Q."/>
        </authorList>
    </citation>
    <scope>NUCLEOTIDE SEQUENCE</scope>
    <source>
        <strain evidence="5">NSJ-32</strain>
    </source>
</reference>
<gene>
    <name evidence="5" type="ORF">H8730_17130</name>
</gene>
<dbReference type="AlphaFoldDB" id="A0A926DX68"/>
<feature type="domain" description="DUF7601" evidence="4">
    <location>
        <begin position="150"/>
        <end position="258"/>
    </location>
</feature>
<sequence>MRAGIYRSVSMLLTAVFLLSSLITGTLGWQSLGQTAKNEAQSEILRQVELLKLEKLPDGTETEIPVPGAAFYLFAEDGAQIGGRYVTDENGTISVSLKPGEYYFEESSPVPGFAFDTDEKGQQLTRYPFVVTGNETETVVVTVYNIRLQGALTIEKTVRNADDSPLTDEQKAQEFVFTVAFSGGGAYSYSIDGGEPQEFTSGGALTLKHGQSAVFEQIPVGVTYTVTEQPMPGYAMSGTGHTGTITEAGSAARFTNTYTPSQTGSLTVSKQVVGDGADLQKEFTFTAVINGETEIFVLKHGESKTFSDLPVGTTYTITETDCTAQGYAATVREYTGQITGNETIMLPFINVYQTPTESGSLAVSKEVVGDNAEPEKEFTFEVTFSDGGTYSYSIDGGEPQELTSGSVLKLKAGQQAVFEGLPDDITYTVKETDTAGYLPAIEEISGKIVGGENALALFQNRVPEVPEQPATLIITKKLAGEYPEADENKGFHFTLTIDGTETQFTLKSGESQEFELPTGARYEVREDDYSSDGYALTMENGAGTALSGQTITVTAANTYTGEVQTEIEGEKTWELGGHDVALPESITVRLKNGDLLVEEITVTPDESSKWHYTFTAPKYDADGNEIAYTVEEAPITGFIPSYDGYTIKNTYIPPVEIDPPIIEKVVEGENPPETEFSFLLKGENNAPMPEGSNGNTKTVARIGSGEIEGGAFSFASPGVYTYTISELNTGAEGWTYDNTVYTLTFTVTLE</sequence>
<evidence type="ECO:0000259" key="1">
    <source>
        <dbReference type="Pfam" id="PF05738"/>
    </source>
</evidence>
<evidence type="ECO:0000313" key="5">
    <source>
        <dbReference type="EMBL" id="MBC8545257.1"/>
    </source>
</evidence>
<dbReference type="SUPFAM" id="SSF49478">
    <property type="entry name" value="Cna protein B-type domain"/>
    <property type="match status" value="2"/>
</dbReference>
<dbReference type="InterPro" id="IPR008454">
    <property type="entry name" value="Collagen-bd_Cna-like_B-typ_dom"/>
</dbReference>
<feature type="domain" description="DUF7601" evidence="4">
    <location>
        <begin position="500"/>
        <end position="559"/>
    </location>
</feature>
<feature type="domain" description="CNA-B" evidence="1">
    <location>
        <begin position="567"/>
        <end position="650"/>
    </location>
</feature>
<dbReference type="Gene3D" id="2.60.40.10">
    <property type="entry name" value="Immunoglobulins"/>
    <property type="match status" value="1"/>
</dbReference>
<dbReference type="Pfam" id="PF17802">
    <property type="entry name" value="SpaA"/>
    <property type="match status" value="1"/>
</dbReference>
<dbReference type="InterPro" id="IPR038174">
    <property type="entry name" value="Strep_pil_link_sf"/>
</dbReference>
<keyword evidence="6" id="KW-1185">Reference proteome</keyword>
<evidence type="ECO:0000259" key="3">
    <source>
        <dbReference type="Pfam" id="PF17802"/>
    </source>
</evidence>
<protein>
    <submittedName>
        <fullName evidence="5">Cna B-type domain-containing protein</fullName>
    </submittedName>
</protein>
<dbReference type="Gene3D" id="2.60.40.3050">
    <property type="match status" value="1"/>
</dbReference>
<dbReference type="Pfam" id="PF12892">
    <property type="entry name" value="FctA"/>
    <property type="match status" value="1"/>
</dbReference>